<organism evidence="1">
    <name type="scientific">uncultured Microbacterium sp</name>
    <dbReference type="NCBI Taxonomy" id="191216"/>
    <lineage>
        <taxon>Bacteria</taxon>
        <taxon>Bacillati</taxon>
        <taxon>Actinomycetota</taxon>
        <taxon>Actinomycetes</taxon>
        <taxon>Micrococcales</taxon>
        <taxon>Microbacteriaceae</taxon>
        <taxon>Microbacterium</taxon>
        <taxon>environmental samples</taxon>
    </lineage>
</organism>
<dbReference type="PROSITE" id="PS51257">
    <property type="entry name" value="PROKAR_LIPOPROTEIN"/>
    <property type="match status" value="1"/>
</dbReference>
<dbReference type="EMBL" id="FLQR01000002">
    <property type="protein sequence ID" value="SBS71117.1"/>
    <property type="molecule type" value="Genomic_DNA"/>
</dbReference>
<dbReference type="AlphaFoldDB" id="A0A1Y5NXA7"/>
<dbReference type="RefSeq" id="WP_295573968.1">
    <property type="nucleotide sequence ID" value="NZ_FLQR01000002.1"/>
</dbReference>
<proteinExistence type="predicted"/>
<sequence>MSLRVGAVVLGGLLLLGLAGCATGGSGPGAGASPSGVPAGEIEVDAAWLDGGRMIAVVTPGSSTCAPIVGEVDVESDGTLAVGLVDAEGVACTADSVPRAVGVALPEGVDHTRDLTVRVTYGIDSWGETDLDGFGGAAVEEYTPSAGWVDDGLFALVTWGSSGCVPEVESVKAAADAVTVTFVTPPADQVCTMDMGPRIALVSVDGVDDDAAVTLTLTGGSDFGAPVTVPIEG</sequence>
<accession>A0A1Y5NXA7</accession>
<name>A0A1Y5NXA7_9MICO</name>
<gene>
    <name evidence="1" type="ORF">MIPYR_100002</name>
</gene>
<reference evidence="1" key="1">
    <citation type="submission" date="2016-03" db="EMBL/GenBank/DDBJ databases">
        <authorList>
            <person name="Ploux O."/>
        </authorList>
    </citation>
    <scope>NUCLEOTIDE SEQUENCE</scope>
    <source>
        <strain evidence="1">UC1</strain>
    </source>
</reference>
<evidence type="ECO:0000313" key="1">
    <source>
        <dbReference type="EMBL" id="SBS71117.1"/>
    </source>
</evidence>
<protein>
    <recommendedName>
        <fullName evidence="2">Lipoprotein</fullName>
    </recommendedName>
</protein>
<evidence type="ECO:0008006" key="2">
    <source>
        <dbReference type="Google" id="ProtNLM"/>
    </source>
</evidence>